<sequence>MASSEVDQKFLGKYAKAVEPENPFLSSVLFKLLGLSVLLSKKLLRARRLRKLDTTRDTKSLQLYHHIIWLSREGLVMLETYVLPLVQDYIELRVLAYKMRGSFYHIFVLFHNHPPINQTSVPTGLSSSSPSTTTEGGPVGGNQPPPGLGNTPISLPNPTASFLVPANNYLPMAQICFREAAALAHALLAGSHPLRLSIALEQAAFLYDCAKDANASRRVAKHAIADVYNAPEDMDDETFEDAAEMVRGLGVMMKRGLPSNSSRSRSRSASASTATTTTTTARASTRTPRAENLSGSTRVSPPSVPTLRRSKPSIRELGASQV</sequence>
<dbReference type="STRING" id="1328760.A0A165JPL2"/>
<dbReference type="AlphaFoldDB" id="A0A165JPL2"/>
<evidence type="ECO:0000256" key="1">
    <source>
        <dbReference type="ARBA" id="ARBA00006141"/>
    </source>
</evidence>
<organism evidence="4 5">
    <name type="scientific">Xylona heveae (strain CBS 132557 / TC161)</name>
    <dbReference type="NCBI Taxonomy" id="1328760"/>
    <lineage>
        <taxon>Eukaryota</taxon>
        <taxon>Fungi</taxon>
        <taxon>Dikarya</taxon>
        <taxon>Ascomycota</taxon>
        <taxon>Pezizomycotina</taxon>
        <taxon>Xylonomycetes</taxon>
        <taxon>Xylonales</taxon>
        <taxon>Xylonaceae</taxon>
        <taxon>Xylona</taxon>
    </lineage>
</organism>
<feature type="region of interest" description="Disordered" evidence="2">
    <location>
        <begin position="120"/>
        <end position="152"/>
    </location>
</feature>
<gene>
    <name evidence="4" type="ORF">L228DRAFT_13442</name>
</gene>
<dbReference type="InterPro" id="IPR023410">
    <property type="entry name" value="14-3-3_domain"/>
</dbReference>
<name>A0A165JPL2_XYLHT</name>
<dbReference type="RefSeq" id="XP_018192042.1">
    <property type="nucleotide sequence ID" value="XM_018329115.1"/>
</dbReference>
<dbReference type="Pfam" id="PF00244">
    <property type="entry name" value="14-3-3"/>
    <property type="match status" value="1"/>
</dbReference>
<protein>
    <submittedName>
        <fullName evidence="4">14-3-3 protein</fullName>
    </submittedName>
</protein>
<keyword evidence="5" id="KW-1185">Reference proteome</keyword>
<dbReference type="OrthoDB" id="5370350at2759"/>
<comment type="similarity">
    <text evidence="1">Belongs to the 14-3-3 family.</text>
</comment>
<feature type="compositionally biased region" description="Low complexity" evidence="2">
    <location>
        <begin position="120"/>
        <end position="136"/>
    </location>
</feature>
<reference evidence="4 5" key="1">
    <citation type="journal article" date="2016" name="Fungal Biol.">
        <title>The genome of Xylona heveae provides a window into fungal endophytism.</title>
        <authorList>
            <person name="Gazis R."/>
            <person name="Kuo A."/>
            <person name="Riley R."/>
            <person name="LaButti K."/>
            <person name="Lipzen A."/>
            <person name="Lin J."/>
            <person name="Amirebrahimi M."/>
            <person name="Hesse C.N."/>
            <person name="Spatafora J.W."/>
            <person name="Henrissat B."/>
            <person name="Hainaut M."/>
            <person name="Grigoriev I.V."/>
            <person name="Hibbett D.S."/>
        </authorList>
    </citation>
    <scope>NUCLEOTIDE SEQUENCE [LARGE SCALE GENOMIC DNA]</scope>
    <source>
        <strain evidence="4 5">TC161</strain>
    </source>
</reference>
<dbReference type="InParanoid" id="A0A165JPL2"/>
<feature type="domain" description="14-3-3" evidence="3">
    <location>
        <begin position="172"/>
        <end position="247"/>
    </location>
</feature>
<dbReference type="OMA" id="HLWGSHS"/>
<dbReference type="GeneID" id="28894252"/>
<feature type="region of interest" description="Disordered" evidence="2">
    <location>
        <begin position="254"/>
        <end position="322"/>
    </location>
</feature>
<accession>A0A165JPL2</accession>
<proteinExistence type="inferred from homology"/>
<feature type="compositionally biased region" description="Low complexity" evidence="2">
    <location>
        <begin position="261"/>
        <end position="287"/>
    </location>
</feature>
<evidence type="ECO:0000313" key="5">
    <source>
        <dbReference type="Proteomes" id="UP000076632"/>
    </source>
</evidence>
<dbReference type="InterPro" id="IPR000308">
    <property type="entry name" value="14-3-3"/>
</dbReference>
<dbReference type="EMBL" id="KV407454">
    <property type="protein sequence ID" value="KZF26487.1"/>
    <property type="molecule type" value="Genomic_DNA"/>
</dbReference>
<evidence type="ECO:0000256" key="2">
    <source>
        <dbReference type="SAM" id="MobiDB-lite"/>
    </source>
</evidence>
<dbReference type="InterPro" id="IPR036815">
    <property type="entry name" value="14-3-3_dom_sf"/>
</dbReference>
<dbReference type="Proteomes" id="UP000076632">
    <property type="component" value="Unassembled WGS sequence"/>
</dbReference>
<dbReference type="PANTHER" id="PTHR18860">
    <property type="entry name" value="14-3-3 PROTEIN"/>
    <property type="match status" value="1"/>
</dbReference>
<dbReference type="Gene3D" id="1.20.190.20">
    <property type="entry name" value="14-3-3 domain"/>
    <property type="match status" value="1"/>
</dbReference>
<evidence type="ECO:0000259" key="3">
    <source>
        <dbReference type="Pfam" id="PF00244"/>
    </source>
</evidence>
<dbReference type="SUPFAM" id="SSF48445">
    <property type="entry name" value="14-3-3 protein"/>
    <property type="match status" value="1"/>
</dbReference>
<evidence type="ECO:0000313" key="4">
    <source>
        <dbReference type="EMBL" id="KZF26487.1"/>
    </source>
</evidence>